<sequence>MLWAGWGLVGALLGAGVLAQAQSVPWPPGERLGYNLTWQGIGVGKVYLSADPVEGGWRFRLRLEPTGLAKTLGYGLESESQVGFDFITDRFWQNLTEPFKGTTRLEYERQENSGSWARVIYPDGRQTSWSSANDQILDQLALIYYLRWRPDTRQVYAVDYPKPTQGRLEVLPTNNGLVGYRFARDDVLIEVWYRQDARRTPVRFVFGRDFGRLEATIIETGNGR</sequence>
<organism evidence="1">
    <name type="scientific">Meiothermus ruber</name>
    <dbReference type="NCBI Taxonomy" id="277"/>
    <lineage>
        <taxon>Bacteria</taxon>
        <taxon>Thermotogati</taxon>
        <taxon>Deinococcota</taxon>
        <taxon>Deinococci</taxon>
        <taxon>Thermales</taxon>
        <taxon>Thermaceae</taxon>
        <taxon>Meiothermus</taxon>
    </lineage>
</organism>
<name>A0A7C3HVB3_MEIRU</name>
<reference evidence="1" key="1">
    <citation type="journal article" date="2020" name="mSystems">
        <title>Genome- and Community-Level Interaction Insights into Carbon Utilization and Element Cycling Functions of Hydrothermarchaeota in Hydrothermal Sediment.</title>
        <authorList>
            <person name="Zhou Z."/>
            <person name="Liu Y."/>
            <person name="Xu W."/>
            <person name="Pan J."/>
            <person name="Luo Z.H."/>
            <person name="Li M."/>
        </authorList>
    </citation>
    <scope>NUCLEOTIDE SEQUENCE [LARGE SCALE GENOMIC DNA]</scope>
    <source>
        <strain evidence="1">SpSt-524</strain>
    </source>
</reference>
<proteinExistence type="predicted"/>
<comment type="caution">
    <text evidence="1">The sequence shown here is derived from an EMBL/GenBank/DDBJ whole genome shotgun (WGS) entry which is preliminary data.</text>
</comment>
<dbReference type="EMBL" id="DSWI01000025">
    <property type="protein sequence ID" value="HFG21199.1"/>
    <property type="molecule type" value="Genomic_DNA"/>
</dbReference>
<evidence type="ECO:0000313" key="1">
    <source>
        <dbReference type="EMBL" id="HFG21199.1"/>
    </source>
</evidence>
<gene>
    <name evidence="1" type="ORF">ENS82_10910</name>
</gene>
<protein>
    <submittedName>
        <fullName evidence="1">DUF3108 domain-containing protein</fullName>
    </submittedName>
</protein>
<dbReference type="AlphaFoldDB" id="A0A7C3HVB3"/>
<accession>A0A7C3HVB3</accession>